<evidence type="ECO:0000259" key="2">
    <source>
        <dbReference type="Pfam" id="PF13439"/>
    </source>
</evidence>
<dbReference type="GO" id="GO:0016757">
    <property type="term" value="F:glycosyltransferase activity"/>
    <property type="evidence" value="ECO:0007669"/>
    <property type="project" value="TreeGrafter"/>
</dbReference>
<evidence type="ECO:0000313" key="3">
    <source>
        <dbReference type="EMBL" id="MBP0483102.1"/>
    </source>
</evidence>
<dbReference type="PANTHER" id="PTHR46401">
    <property type="entry name" value="GLYCOSYLTRANSFERASE WBBK-RELATED"/>
    <property type="match status" value="1"/>
</dbReference>
<evidence type="ECO:0000256" key="1">
    <source>
        <dbReference type="ARBA" id="ARBA00022679"/>
    </source>
</evidence>
<keyword evidence="4" id="KW-1185">Reference proteome</keyword>
<reference evidence="3" key="1">
    <citation type="submission" date="2021-03" db="EMBL/GenBank/DDBJ databases">
        <title>Sagittula salina sp. nov. strain M10.9X isolated from the marine waste.</title>
        <authorList>
            <person name="Satari L."/>
            <person name="Molina-Menor E."/>
            <person name="Vidal-Verdu A."/>
            <person name="Pascual J."/>
            <person name="Pereto J."/>
            <person name="Porcar M."/>
        </authorList>
    </citation>
    <scope>NUCLEOTIDE SEQUENCE</scope>
    <source>
        <strain evidence="3">M10.9X</strain>
    </source>
</reference>
<evidence type="ECO:0000313" key="4">
    <source>
        <dbReference type="Proteomes" id="UP000675940"/>
    </source>
</evidence>
<dbReference type="AlphaFoldDB" id="A0A940MSA1"/>
<dbReference type="SUPFAM" id="SSF53756">
    <property type="entry name" value="UDP-Glycosyltransferase/glycogen phosphorylase"/>
    <property type="match status" value="1"/>
</dbReference>
<gene>
    <name evidence="3" type="ORF">J5474_11450</name>
</gene>
<dbReference type="InterPro" id="IPR028098">
    <property type="entry name" value="Glyco_trans_4-like_N"/>
</dbReference>
<dbReference type="PANTHER" id="PTHR46401:SF2">
    <property type="entry name" value="GLYCOSYLTRANSFERASE WBBK-RELATED"/>
    <property type="match status" value="1"/>
</dbReference>
<feature type="domain" description="Glycosyltransferase subfamily 4-like N-terminal" evidence="2">
    <location>
        <begin position="93"/>
        <end position="212"/>
    </location>
</feature>
<dbReference type="RefSeq" id="WP_209361058.1">
    <property type="nucleotide sequence ID" value="NZ_JAGISH010000006.1"/>
</dbReference>
<keyword evidence="1" id="KW-0808">Transferase</keyword>
<dbReference type="Gene3D" id="3.40.50.2000">
    <property type="entry name" value="Glycogen Phosphorylase B"/>
    <property type="match status" value="2"/>
</dbReference>
<protein>
    <submittedName>
        <fullName evidence="3">Glycosyltransferase family 4 protein</fullName>
    </submittedName>
</protein>
<dbReference type="GO" id="GO:0009103">
    <property type="term" value="P:lipopolysaccharide biosynthetic process"/>
    <property type="evidence" value="ECO:0007669"/>
    <property type="project" value="TreeGrafter"/>
</dbReference>
<dbReference type="Pfam" id="PF13692">
    <property type="entry name" value="Glyco_trans_1_4"/>
    <property type="match status" value="1"/>
</dbReference>
<dbReference type="Proteomes" id="UP000675940">
    <property type="component" value="Unassembled WGS sequence"/>
</dbReference>
<dbReference type="CDD" id="cd03809">
    <property type="entry name" value="GT4_MtfB-like"/>
    <property type="match status" value="1"/>
</dbReference>
<organism evidence="3 4">
    <name type="scientific">Sagittula salina</name>
    <dbReference type="NCBI Taxonomy" id="2820268"/>
    <lineage>
        <taxon>Bacteria</taxon>
        <taxon>Pseudomonadati</taxon>
        <taxon>Pseudomonadota</taxon>
        <taxon>Alphaproteobacteria</taxon>
        <taxon>Rhodobacterales</taxon>
        <taxon>Roseobacteraceae</taxon>
        <taxon>Sagittula</taxon>
    </lineage>
</organism>
<dbReference type="EMBL" id="JAGISH010000006">
    <property type="protein sequence ID" value="MBP0483102.1"/>
    <property type="molecule type" value="Genomic_DNA"/>
</dbReference>
<proteinExistence type="predicted"/>
<dbReference type="Pfam" id="PF13439">
    <property type="entry name" value="Glyco_transf_4"/>
    <property type="match status" value="1"/>
</dbReference>
<sequence length="386" mass="42432">MTRLLDLTRLVSRAGRPLTGVDRVEFAWLYHLLTLDTPLFGLVRSSFGYLLLDRAGCALLRDRIRHGGWGPPDALSRLKRINPIRAGAEADLRRVALARALPPGLPRLLRRHLPHGVHYVNLGHTNFTRRVIRALDTLGARKAVLIHDTIPLDHPEFQRPGSVDHFAAFLARAGHHADLLIANSQQTARDLARHLPAPRPEILVAPLGVDLATPGPAPEGPWARPYFVTLGTIEPRKNHALLLDIWEAGMDADLLILGHRGWENHATFARLDARPPRVHERAGLDDAAVAALIAGSAGFLFPSFTEGYGLPPMEAAALGVPVLCNDLGVYRETLGEIPIFVDASATHLWQNAIQTLADDCRAGRTRPRAFSPPTWDAHFKSALTRI</sequence>
<comment type="caution">
    <text evidence="3">The sequence shown here is derived from an EMBL/GenBank/DDBJ whole genome shotgun (WGS) entry which is preliminary data.</text>
</comment>
<name>A0A940MSA1_9RHOB</name>
<accession>A0A940MSA1</accession>